<sequence length="325" mass="35280">MTKILIFGATGYIGKQIANLLVQSGQYTVYGVARDEAKAQKLAQQEIIPVISEDPFANPEAVVSIVRNRHIDVVLDVATSPDTHKILTELSRIGAERLESYKRRGIQGPKLGFVYCSGTWVHGSSSTDLVNDLDPVGPLASRPPPALVAWRLELEDAILQASDSLDVMIVRPSLVYGREGAIWSSFFTPVLEAAKSGFEGSVEILLEEDSKPGLVHVDDVASGFVKAIEKLPWVAGARIYPVFNLVTSQESMRGIFDALAGCWGFKGKIELKGHGGNRFAEGMSTSFRGSSARAQQILGWQPTRTNGYVSDMDIFAAAWVAQKSV</sequence>
<dbReference type="Pfam" id="PF01370">
    <property type="entry name" value="Epimerase"/>
    <property type="match status" value="1"/>
</dbReference>
<reference evidence="2" key="2">
    <citation type="journal article" date="2023" name="IMA Fungus">
        <title>Comparative genomic study of the Penicillium genus elucidates a diverse pangenome and 15 lateral gene transfer events.</title>
        <authorList>
            <person name="Petersen C."/>
            <person name="Sorensen T."/>
            <person name="Nielsen M.R."/>
            <person name="Sondergaard T.E."/>
            <person name="Sorensen J.L."/>
            <person name="Fitzpatrick D.A."/>
            <person name="Frisvad J.C."/>
            <person name="Nielsen K.L."/>
        </authorList>
    </citation>
    <scope>NUCLEOTIDE SEQUENCE</scope>
    <source>
        <strain evidence="2">IBT 19713</strain>
    </source>
</reference>
<dbReference type="OrthoDB" id="2735536at2759"/>
<dbReference type="Gene3D" id="3.40.50.720">
    <property type="entry name" value="NAD(P)-binding Rossmann-like Domain"/>
    <property type="match status" value="1"/>
</dbReference>
<dbReference type="GO" id="GO:0004029">
    <property type="term" value="F:aldehyde dehydrogenase (NAD+) activity"/>
    <property type="evidence" value="ECO:0007669"/>
    <property type="project" value="TreeGrafter"/>
</dbReference>
<comment type="caution">
    <text evidence="2">The sequence shown here is derived from an EMBL/GenBank/DDBJ whole genome shotgun (WGS) entry which is preliminary data.</text>
</comment>
<dbReference type="EMBL" id="JAPQKS010000002">
    <property type="protein sequence ID" value="KAJ5245863.1"/>
    <property type="molecule type" value="Genomic_DNA"/>
</dbReference>
<dbReference type="InterPro" id="IPR001509">
    <property type="entry name" value="Epimerase_deHydtase"/>
</dbReference>
<reference evidence="2" key="1">
    <citation type="submission" date="2022-11" db="EMBL/GenBank/DDBJ databases">
        <authorList>
            <person name="Petersen C."/>
        </authorList>
    </citation>
    <scope>NUCLEOTIDE SEQUENCE</scope>
    <source>
        <strain evidence="2">IBT 19713</strain>
    </source>
</reference>
<feature type="domain" description="NAD-dependent epimerase/dehydratase" evidence="1">
    <location>
        <begin position="4"/>
        <end position="230"/>
    </location>
</feature>
<dbReference type="Proteomes" id="UP001150941">
    <property type="component" value="Unassembled WGS sequence"/>
</dbReference>
<dbReference type="InterPro" id="IPR051783">
    <property type="entry name" value="NAD(P)-dependent_oxidoreduct"/>
</dbReference>
<dbReference type="SUPFAM" id="SSF51735">
    <property type="entry name" value="NAD(P)-binding Rossmann-fold domains"/>
    <property type="match status" value="1"/>
</dbReference>
<dbReference type="GO" id="GO:0005737">
    <property type="term" value="C:cytoplasm"/>
    <property type="evidence" value="ECO:0007669"/>
    <property type="project" value="TreeGrafter"/>
</dbReference>
<accession>A0A9W9PHQ1</accession>
<dbReference type="AlphaFoldDB" id="A0A9W9PHQ1"/>
<evidence type="ECO:0000259" key="1">
    <source>
        <dbReference type="Pfam" id="PF01370"/>
    </source>
</evidence>
<dbReference type="InterPro" id="IPR036291">
    <property type="entry name" value="NAD(P)-bd_dom_sf"/>
</dbReference>
<dbReference type="PANTHER" id="PTHR48079">
    <property type="entry name" value="PROTEIN YEEZ"/>
    <property type="match status" value="1"/>
</dbReference>
<name>A0A9W9PHQ1_9EURO</name>
<keyword evidence="3" id="KW-1185">Reference proteome</keyword>
<dbReference type="RefSeq" id="XP_058333284.1">
    <property type="nucleotide sequence ID" value="XM_058470143.1"/>
</dbReference>
<protein>
    <recommendedName>
        <fullName evidence="1">NAD-dependent epimerase/dehydratase domain-containing protein</fullName>
    </recommendedName>
</protein>
<evidence type="ECO:0000313" key="3">
    <source>
        <dbReference type="Proteomes" id="UP001150941"/>
    </source>
</evidence>
<dbReference type="PANTHER" id="PTHR48079:SF3">
    <property type="entry name" value="NAD-DEPENDENT EPIMERASE_DEHYDRATASE DOMAIN-CONTAINING PROTEIN"/>
    <property type="match status" value="1"/>
</dbReference>
<proteinExistence type="predicted"/>
<dbReference type="GeneID" id="83197446"/>
<evidence type="ECO:0000313" key="2">
    <source>
        <dbReference type="EMBL" id="KAJ5245863.1"/>
    </source>
</evidence>
<gene>
    <name evidence="2" type="ORF">N7468_000846</name>
</gene>
<organism evidence="2 3">
    <name type="scientific">Penicillium chermesinum</name>
    <dbReference type="NCBI Taxonomy" id="63820"/>
    <lineage>
        <taxon>Eukaryota</taxon>
        <taxon>Fungi</taxon>
        <taxon>Dikarya</taxon>
        <taxon>Ascomycota</taxon>
        <taxon>Pezizomycotina</taxon>
        <taxon>Eurotiomycetes</taxon>
        <taxon>Eurotiomycetidae</taxon>
        <taxon>Eurotiales</taxon>
        <taxon>Aspergillaceae</taxon>
        <taxon>Penicillium</taxon>
    </lineage>
</organism>